<sequence>MDVNNPHRIIEEFENALCKLQHTKENQFALVEKMVSLCSLALLDLREIVITNGFKSREEEIYFFKYLKPKVYSKFIYYAKLFKIICRRPLSTKEIQKRYFHEHLENIEKYYNDNFEFYQYHKRGLTFLDDKFYIRESAEIPPNMDNLHFLIDKKFSTMQDYTLSTLLANEMLTKYIKTELEKLEQTGPAQGQLENEIPADLTWTESKTALTELIYALHSCGAINKGVIDIKELATIFEKVFHISLGDFYRTFLEIRNRKIDRTKFIDMLKQSLLNRMDDADAK</sequence>
<comment type="caution">
    <text evidence="1">The sequence shown here is derived from an EMBL/GenBank/DDBJ whole genome shotgun (WGS) entry which is preliminary data.</text>
</comment>
<proteinExistence type="predicted"/>
<dbReference type="EMBL" id="QWET01000001">
    <property type="protein sequence ID" value="RIH67110.1"/>
    <property type="molecule type" value="Genomic_DNA"/>
</dbReference>
<dbReference type="Proteomes" id="UP000266441">
    <property type="component" value="Unassembled WGS sequence"/>
</dbReference>
<protein>
    <submittedName>
        <fullName evidence="1">Tetracycline regulation of excision, RteC</fullName>
    </submittedName>
</protein>
<gene>
    <name evidence="1" type="ORF">D1164_01380</name>
</gene>
<accession>A0A399DB22</accession>
<organism evidence="1 2">
    <name type="scientific">Mariniphaga sediminis</name>
    <dbReference type="NCBI Taxonomy" id="1628158"/>
    <lineage>
        <taxon>Bacteria</taxon>
        <taxon>Pseudomonadati</taxon>
        <taxon>Bacteroidota</taxon>
        <taxon>Bacteroidia</taxon>
        <taxon>Marinilabiliales</taxon>
        <taxon>Prolixibacteraceae</taxon>
        <taxon>Mariniphaga</taxon>
    </lineage>
</organism>
<keyword evidence="2" id="KW-1185">Reference proteome</keyword>
<dbReference type="AlphaFoldDB" id="A0A399DB22"/>
<dbReference type="RefSeq" id="WP_119348134.1">
    <property type="nucleotide sequence ID" value="NZ_QWET01000001.1"/>
</dbReference>
<dbReference type="OrthoDB" id="790983at2"/>
<evidence type="ECO:0000313" key="1">
    <source>
        <dbReference type="EMBL" id="RIH67110.1"/>
    </source>
</evidence>
<reference evidence="1 2" key="1">
    <citation type="journal article" date="2015" name="Int. J. Syst. Evol. Microbiol.">
        <title>Mariniphaga sediminis sp. nov., isolated from coastal sediment.</title>
        <authorList>
            <person name="Wang F.Q."/>
            <person name="Shen Q.Y."/>
            <person name="Chen G.J."/>
            <person name="Du Z.J."/>
        </authorList>
    </citation>
    <scope>NUCLEOTIDE SEQUENCE [LARGE SCALE GENOMIC DNA]</scope>
    <source>
        <strain evidence="1 2">SY21</strain>
    </source>
</reference>
<name>A0A399DB22_9BACT</name>
<dbReference type="InterPro" id="IPR018534">
    <property type="entry name" value="Tet_reg_excision_RteC"/>
</dbReference>
<dbReference type="Pfam" id="PF09357">
    <property type="entry name" value="RteC"/>
    <property type="match status" value="1"/>
</dbReference>
<evidence type="ECO:0000313" key="2">
    <source>
        <dbReference type="Proteomes" id="UP000266441"/>
    </source>
</evidence>